<accession>A0A8I0HEL3</accession>
<dbReference type="Proteomes" id="UP000653002">
    <property type="component" value="Unassembled WGS sequence"/>
</dbReference>
<comment type="caution">
    <text evidence="2">The sequence shown here is derived from an EMBL/GenBank/DDBJ whole genome shotgun (WGS) entry which is preliminary data.</text>
</comment>
<reference evidence="2" key="1">
    <citation type="submission" date="2020-01" db="EMBL/GenBank/DDBJ databases">
        <authorList>
            <person name="Richard D."/>
        </authorList>
    </citation>
    <scope>NUCLEOTIDE SEQUENCE</scope>
    <source>
        <strain evidence="2">JP541</strain>
    </source>
</reference>
<feature type="non-terminal residue" evidence="2">
    <location>
        <position position="88"/>
    </location>
</feature>
<dbReference type="Pfam" id="PF17291">
    <property type="entry name" value="M60-like_N"/>
    <property type="match status" value="1"/>
</dbReference>
<organism evidence="2 3">
    <name type="scientific">Xanthomonas citri pv. citri</name>
    <dbReference type="NCBI Taxonomy" id="611301"/>
    <lineage>
        <taxon>Bacteria</taxon>
        <taxon>Pseudomonadati</taxon>
        <taxon>Pseudomonadota</taxon>
        <taxon>Gammaproteobacteria</taxon>
        <taxon>Lysobacterales</taxon>
        <taxon>Lysobacteraceae</taxon>
        <taxon>Xanthomonas</taxon>
    </lineage>
</organism>
<evidence type="ECO:0000259" key="1">
    <source>
        <dbReference type="Pfam" id="PF17291"/>
    </source>
</evidence>
<evidence type="ECO:0000313" key="2">
    <source>
        <dbReference type="EMBL" id="MBD4338888.1"/>
    </source>
</evidence>
<protein>
    <recommendedName>
        <fullName evidence="1">M60-like domain-containing protein</fullName>
    </recommendedName>
</protein>
<sequence>RIAKIKDPFVRGLAEQMAEKKFDRKARALTAEPYEPVKDLAERLRTSQYSKFENPTGIFFEEGEDVLLVMGDPKGEKLNLVIHNFGRD</sequence>
<dbReference type="Gene3D" id="2.60.120.1250">
    <property type="entry name" value="Peptidase M60, enhancin-like domain 1"/>
    <property type="match status" value="1"/>
</dbReference>
<dbReference type="InterPro" id="IPR035423">
    <property type="entry name" value="M60-like_N"/>
</dbReference>
<dbReference type="AlphaFoldDB" id="A0A8I0HEL3"/>
<proteinExistence type="predicted"/>
<evidence type="ECO:0000313" key="3">
    <source>
        <dbReference type="Proteomes" id="UP000653002"/>
    </source>
</evidence>
<feature type="domain" description="M60-like" evidence="1">
    <location>
        <begin position="21"/>
        <end position="83"/>
    </location>
</feature>
<gene>
    <name evidence="2" type="ORF">GUH15_23110</name>
</gene>
<feature type="non-terminal residue" evidence="2">
    <location>
        <position position="1"/>
    </location>
</feature>
<name>A0A8I0HEL3_XANCI</name>
<dbReference type="EMBL" id="JAABFR010001799">
    <property type="protein sequence ID" value="MBD4338888.1"/>
    <property type="molecule type" value="Genomic_DNA"/>
</dbReference>